<evidence type="ECO:0000313" key="2">
    <source>
        <dbReference type="EMBL" id="MDG5754166.1"/>
    </source>
</evidence>
<dbReference type="InterPro" id="IPR025291">
    <property type="entry name" value="DUF4153"/>
</dbReference>
<feature type="transmembrane region" description="Helical" evidence="1">
    <location>
        <begin position="30"/>
        <end position="49"/>
    </location>
</feature>
<keyword evidence="1" id="KW-0472">Membrane</keyword>
<feature type="transmembrane region" description="Helical" evidence="1">
    <location>
        <begin position="284"/>
        <end position="307"/>
    </location>
</feature>
<evidence type="ECO:0000256" key="1">
    <source>
        <dbReference type="SAM" id="Phobius"/>
    </source>
</evidence>
<reference evidence="2 3" key="1">
    <citation type="submission" date="2023-04" db="EMBL/GenBank/DDBJ databases">
        <title>Ectobacillus antri isolated from activated sludge.</title>
        <authorList>
            <person name="Yan P."/>
            <person name="Liu X."/>
        </authorList>
    </citation>
    <scope>NUCLEOTIDE SEQUENCE [LARGE SCALE GENOMIC DNA]</scope>
    <source>
        <strain evidence="2 3">C18H</strain>
    </source>
</reference>
<feature type="transmembrane region" description="Helical" evidence="1">
    <location>
        <begin position="351"/>
        <end position="369"/>
    </location>
</feature>
<dbReference type="Proteomes" id="UP001218246">
    <property type="component" value="Unassembled WGS sequence"/>
</dbReference>
<feature type="transmembrane region" description="Helical" evidence="1">
    <location>
        <begin position="381"/>
        <end position="402"/>
    </location>
</feature>
<dbReference type="EMBL" id="JARULN010000006">
    <property type="protein sequence ID" value="MDG5754166.1"/>
    <property type="molecule type" value="Genomic_DNA"/>
</dbReference>
<protein>
    <submittedName>
        <fullName evidence="2">DUF4173 domain-containing protein</fullName>
    </submittedName>
</protein>
<proteinExistence type="predicted"/>
<feature type="transmembrane region" description="Helical" evidence="1">
    <location>
        <begin position="196"/>
        <end position="217"/>
    </location>
</feature>
<keyword evidence="3" id="KW-1185">Reference proteome</keyword>
<gene>
    <name evidence="2" type="ORF">P6P90_09295</name>
</gene>
<dbReference type="RefSeq" id="WP_124564792.1">
    <property type="nucleotide sequence ID" value="NZ_JARRRY010000005.1"/>
</dbReference>
<feature type="transmembrane region" description="Helical" evidence="1">
    <location>
        <begin position="113"/>
        <end position="130"/>
    </location>
</feature>
<feature type="transmembrane region" description="Helical" evidence="1">
    <location>
        <begin position="238"/>
        <end position="264"/>
    </location>
</feature>
<evidence type="ECO:0000313" key="3">
    <source>
        <dbReference type="Proteomes" id="UP001218246"/>
    </source>
</evidence>
<feature type="transmembrane region" description="Helical" evidence="1">
    <location>
        <begin position="151"/>
        <end position="176"/>
    </location>
</feature>
<keyword evidence="1" id="KW-1133">Transmembrane helix</keyword>
<feature type="transmembrane region" description="Helical" evidence="1">
    <location>
        <begin position="61"/>
        <end position="79"/>
    </location>
</feature>
<comment type="caution">
    <text evidence="2">The sequence shown here is derived from an EMBL/GenBank/DDBJ whole genome shotgun (WGS) entry which is preliminary data.</text>
</comment>
<keyword evidence="1" id="KW-0812">Transmembrane</keyword>
<feature type="transmembrane region" description="Helical" evidence="1">
    <location>
        <begin position="6"/>
        <end position="23"/>
    </location>
</feature>
<feature type="transmembrane region" description="Helical" evidence="1">
    <location>
        <begin position="86"/>
        <end position="107"/>
    </location>
</feature>
<feature type="transmembrane region" description="Helical" evidence="1">
    <location>
        <begin position="319"/>
        <end position="339"/>
    </location>
</feature>
<accession>A0ABT6H6S9</accession>
<organism evidence="2 3">
    <name type="scientific">Ectobacillus antri</name>
    <dbReference type="NCBI Taxonomy" id="2486280"/>
    <lineage>
        <taxon>Bacteria</taxon>
        <taxon>Bacillati</taxon>
        <taxon>Bacillota</taxon>
        <taxon>Bacilli</taxon>
        <taxon>Bacillales</taxon>
        <taxon>Bacillaceae</taxon>
        <taxon>Ectobacillus</taxon>
    </lineage>
</organism>
<dbReference type="Pfam" id="PF13687">
    <property type="entry name" value="DUF4153"/>
    <property type="match status" value="1"/>
</dbReference>
<sequence>MENAQFKQNVVFFLLCIALGVLYEQAFFHSMIGISYLVYVVVFYWIFFWHFRSFPFVNKRIGLLLLGSIWLLAASYFLYDSPVFYGLNLLIIPVLMVVHSVIVTRHVSWHRPVFVLFILAKFLEAFSYFASTVSYSRRAMRQRMRGNTSHVGFRILTGLLLSLPLLFVVILLLSSADMRFSETLGRFPHWLRTLDIEIGIARSLVICVYVCVVFSFLQTLRKPEEVQVAQGKIIEKKWDAVIVSTILVSMNTIYILFVTLQFSYFFSGTLQGDLTYAEYARRGFFELVVVALINLLVVTSVVTWTKLIGKLKRFIQSMLTLFILMTGVMLISAFWRLALYEEAYGFTVLRVLPHTFMIFLGVIFAYTLAKVWLERISLLHFYLIASLVYYVLLNVVNINGFIVEKNLQRFEQTGKLDIAYLSTVSDEGISALISVYESNPDYPGLRDILLELQTQTVSKPSTWQSFHLSKTDVFERLKNLHVK</sequence>
<name>A0ABT6H6S9_9BACI</name>